<evidence type="ECO:0000259" key="2">
    <source>
        <dbReference type="Pfam" id="PF04773"/>
    </source>
</evidence>
<dbReference type="Gene3D" id="2.60.120.1440">
    <property type="match status" value="1"/>
</dbReference>
<dbReference type="OrthoDB" id="1523489at2"/>
<dbReference type="Pfam" id="PF16344">
    <property type="entry name" value="FecR_C"/>
    <property type="match status" value="1"/>
</dbReference>
<feature type="domain" description="FecR protein" evidence="2">
    <location>
        <begin position="127"/>
        <end position="224"/>
    </location>
</feature>
<reference evidence="4 5" key="1">
    <citation type="submission" date="2018-11" db="EMBL/GenBank/DDBJ databases">
        <authorList>
            <person name="Zhou Z."/>
            <person name="Wang G."/>
        </authorList>
    </citation>
    <scope>NUCLEOTIDE SEQUENCE [LARGE SCALE GENOMIC DNA]</scope>
    <source>
        <strain evidence="4 5">KCTC42998</strain>
    </source>
</reference>
<keyword evidence="1" id="KW-0812">Transmembrane</keyword>
<evidence type="ECO:0000313" key="5">
    <source>
        <dbReference type="Proteomes" id="UP000274271"/>
    </source>
</evidence>
<sequence>MKLQEHYATIETIDLARDPDFRAWILNPTPERNQFWASVKALYPYQQATIEQARLLVGGLESTWHPISETDVQASFQRLRQKQIEQQPEPKRVFFRPVLFRYAASVSLVLLAGLGWWFYNRTASPIEYKTAYGQIRTVTLPDGSVVTLNANSTLQMAVDWQTEGRRDIRLTGEAFFDVSKKPLGQRMPFVVHTGAADVVVLGTRFNVNTRRTRTQVVLQEGKVRVNVQKQPDVLMEPGDLVETTNGKSAIRRARVDADRYVAWRDNLLVLDDERLSEIVQRLNDEYGLTVSISNKKLLNERFSATVQANRPELVLRMLSAAFHLKITKKENQIELSQLQQ</sequence>
<comment type="caution">
    <text evidence="4">The sequence shown here is derived from an EMBL/GenBank/DDBJ whole genome shotgun (WGS) entry which is preliminary data.</text>
</comment>
<evidence type="ECO:0000313" key="4">
    <source>
        <dbReference type="EMBL" id="RRB15028.1"/>
    </source>
</evidence>
<evidence type="ECO:0000256" key="1">
    <source>
        <dbReference type="SAM" id="Phobius"/>
    </source>
</evidence>
<accession>A0A3P1CP77</accession>
<name>A0A3P1CP77_9BACT</name>
<keyword evidence="1" id="KW-1133">Transmembrane helix</keyword>
<dbReference type="Gene3D" id="3.55.50.30">
    <property type="match status" value="1"/>
</dbReference>
<dbReference type="InterPro" id="IPR032508">
    <property type="entry name" value="FecR_C"/>
</dbReference>
<dbReference type="EMBL" id="RQJP01000002">
    <property type="protein sequence ID" value="RRB15028.1"/>
    <property type="molecule type" value="Genomic_DNA"/>
</dbReference>
<keyword evidence="1" id="KW-0472">Membrane</keyword>
<dbReference type="Pfam" id="PF04773">
    <property type="entry name" value="FecR"/>
    <property type="match status" value="1"/>
</dbReference>
<feature type="transmembrane region" description="Helical" evidence="1">
    <location>
        <begin position="99"/>
        <end position="119"/>
    </location>
</feature>
<evidence type="ECO:0000259" key="3">
    <source>
        <dbReference type="Pfam" id="PF16344"/>
    </source>
</evidence>
<dbReference type="PIRSF" id="PIRSF018266">
    <property type="entry name" value="FecR"/>
    <property type="match status" value="1"/>
</dbReference>
<keyword evidence="5" id="KW-1185">Reference proteome</keyword>
<proteinExistence type="predicted"/>
<dbReference type="RefSeq" id="WP_124906630.1">
    <property type="nucleotide sequence ID" value="NZ_RQJP01000002.1"/>
</dbReference>
<dbReference type="Proteomes" id="UP000274271">
    <property type="component" value="Unassembled WGS sequence"/>
</dbReference>
<feature type="domain" description="Protein FecR C-terminal" evidence="3">
    <location>
        <begin position="268"/>
        <end position="333"/>
    </location>
</feature>
<dbReference type="InterPro" id="IPR012373">
    <property type="entry name" value="Ferrdict_sens_TM"/>
</dbReference>
<protein>
    <submittedName>
        <fullName evidence="4">DUF4974 domain-containing protein</fullName>
    </submittedName>
</protein>
<organism evidence="4 5">
    <name type="scientific">Larkinella knui</name>
    <dbReference type="NCBI Taxonomy" id="2025310"/>
    <lineage>
        <taxon>Bacteria</taxon>
        <taxon>Pseudomonadati</taxon>
        <taxon>Bacteroidota</taxon>
        <taxon>Cytophagia</taxon>
        <taxon>Cytophagales</taxon>
        <taxon>Spirosomataceae</taxon>
        <taxon>Larkinella</taxon>
    </lineage>
</organism>
<gene>
    <name evidence="4" type="ORF">EHT87_10750</name>
</gene>
<dbReference type="InterPro" id="IPR006860">
    <property type="entry name" value="FecR"/>
</dbReference>
<dbReference type="GO" id="GO:0016989">
    <property type="term" value="F:sigma factor antagonist activity"/>
    <property type="evidence" value="ECO:0007669"/>
    <property type="project" value="TreeGrafter"/>
</dbReference>
<dbReference type="PANTHER" id="PTHR30273:SF2">
    <property type="entry name" value="PROTEIN FECR"/>
    <property type="match status" value="1"/>
</dbReference>
<dbReference type="AlphaFoldDB" id="A0A3P1CP77"/>
<dbReference type="PANTHER" id="PTHR30273">
    <property type="entry name" value="PERIPLASMIC SIGNAL SENSOR AND SIGMA FACTOR ACTIVATOR FECR-RELATED"/>
    <property type="match status" value="1"/>
</dbReference>